<dbReference type="Proteomes" id="UP001254564">
    <property type="component" value="Unassembled WGS sequence"/>
</dbReference>
<protein>
    <submittedName>
        <fullName evidence="5">Substrate-binding domain-containing protein</fullName>
    </submittedName>
</protein>
<keyword evidence="3" id="KW-0732">Signal</keyword>
<dbReference type="RefSeq" id="WP_309654494.1">
    <property type="nucleotide sequence ID" value="NZ_JARWAN010000001.1"/>
</dbReference>
<dbReference type="Gene3D" id="3.40.50.2300">
    <property type="match status" value="2"/>
</dbReference>
<evidence type="ECO:0000256" key="3">
    <source>
        <dbReference type="ARBA" id="ARBA00022729"/>
    </source>
</evidence>
<sequence>MIRDMRQHWRFSFWFLTLISCLLWPATTLLASQEGTEEKTARVGFAQDTLANDWRLQQVKDVEAELAYYPEIEFVYTNANESVAQQALHIRQLAGDVDVLVVSPRVKSVLSQVIADVHDAGVPVILVDRGIDGPHYTSFIRPNNTAIGRAAAQHLVNALDASGTVLMLEGVAGASVTQQRAQGFTDVMKRHPNIHIVARTGNFLRADALRAVQHVIEDGITFDAIFAQSDSMATGARMAMVEAGLDLSHIPIIGIDYIEEAKAAILDGTQSVSFTYPTGGKEAAELAVRLLRGESVPKNVILPSVKVTIDNVKDVEALF</sequence>
<name>A0ABU1H182_9GAMM</name>
<dbReference type="CDD" id="cd06308">
    <property type="entry name" value="PBP1_sensor_kinase-like"/>
    <property type="match status" value="1"/>
</dbReference>
<gene>
    <name evidence="5" type="ORF">QC823_01020</name>
</gene>
<comment type="similarity">
    <text evidence="2">Belongs to the bacterial solute-binding protein 2 family.</text>
</comment>
<proteinExistence type="inferred from homology"/>
<evidence type="ECO:0000256" key="2">
    <source>
        <dbReference type="ARBA" id="ARBA00007639"/>
    </source>
</evidence>
<dbReference type="EMBL" id="JARWAN010000001">
    <property type="protein sequence ID" value="MDR5897576.1"/>
    <property type="molecule type" value="Genomic_DNA"/>
</dbReference>
<reference evidence="5 6" key="1">
    <citation type="submission" date="2023-04" db="EMBL/GenBank/DDBJ databases">
        <title>A long-awaited taxogenomic arrangement of the family Halomonadaceae.</title>
        <authorList>
            <person name="De La Haba R."/>
            <person name="Chuvochina M."/>
            <person name="Wittouck S."/>
            <person name="Arahal D.R."/>
            <person name="Sanchez-Porro C."/>
            <person name="Hugenholtz P."/>
            <person name="Ventosa A."/>
        </authorList>
    </citation>
    <scope>NUCLEOTIDE SEQUENCE [LARGE SCALE GENOMIC DNA]</scope>
    <source>
        <strain evidence="5 6">DSM 21020</strain>
    </source>
</reference>
<comment type="caution">
    <text evidence="5">The sequence shown here is derived from an EMBL/GenBank/DDBJ whole genome shotgun (WGS) entry which is preliminary data.</text>
</comment>
<dbReference type="InterPro" id="IPR028082">
    <property type="entry name" value="Peripla_BP_I"/>
</dbReference>
<evidence type="ECO:0000256" key="1">
    <source>
        <dbReference type="ARBA" id="ARBA00004196"/>
    </source>
</evidence>
<accession>A0ABU1H182</accession>
<comment type="subcellular location">
    <subcellularLocation>
        <location evidence="1">Cell envelope</location>
    </subcellularLocation>
</comment>
<evidence type="ECO:0000313" key="5">
    <source>
        <dbReference type="EMBL" id="MDR5897576.1"/>
    </source>
</evidence>
<dbReference type="PROSITE" id="PS51257">
    <property type="entry name" value="PROKAR_LIPOPROTEIN"/>
    <property type="match status" value="1"/>
</dbReference>
<organism evidence="5 6">
    <name type="scientific">Vreelandella vilamensis</name>
    <dbReference type="NCBI Taxonomy" id="531309"/>
    <lineage>
        <taxon>Bacteria</taxon>
        <taxon>Pseudomonadati</taxon>
        <taxon>Pseudomonadota</taxon>
        <taxon>Gammaproteobacteria</taxon>
        <taxon>Oceanospirillales</taxon>
        <taxon>Halomonadaceae</taxon>
        <taxon>Vreelandella</taxon>
    </lineage>
</organism>
<keyword evidence="6" id="KW-1185">Reference proteome</keyword>
<evidence type="ECO:0000259" key="4">
    <source>
        <dbReference type="Pfam" id="PF13407"/>
    </source>
</evidence>
<dbReference type="PANTHER" id="PTHR46847:SF1">
    <property type="entry name" value="D-ALLOSE-BINDING PERIPLASMIC PROTEIN-RELATED"/>
    <property type="match status" value="1"/>
</dbReference>
<dbReference type="Pfam" id="PF13407">
    <property type="entry name" value="Peripla_BP_4"/>
    <property type="match status" value="1"/>
</dbReference>
<evidence type="ECO:0000313" key="6">
    <source>
        <dbReference type="Proteomes" id="UP001254564"/>
    </source>
</evidence>
<dbReference type="SUPFAM" id="SSF53822">
    <property type="entry name" value="Periplasmic binding protein-like I"/>
    <property type="match status" value="1"/>
</dbReference>
<dbReference type="InterPro" id="IPR025997">
    <property type="entry name" value="SBP_2_dom"/>
</dbReference>
<dbReference type="PANTHER" id="PTHR46847">
    <property type="entry name" value="D-ALLOSE-BINDING PERIPLASMIC PROTEIN-RELATED"/>
    <property type="match status" value="1"/>
</dbReference>
<feature type="domain" description="Periplasmic binding protein" evidence="4">
    <location>
        <begin position="43"/>
        <end position="294"/>
    </location>
</feature>